<organism evidence="2 3">
    <name type="scientific">Lepraria finkii</name>
    <dbReference type="NCBI Taxonomy" id="1340010"/>
    <lineage>
        <taxon>Eukaryota</taxon>
        <taxon>Fungi</taxon>
        <taxon>Dikarya</taxon>
        <taxon>Ascomycota</taxon>
        <taxon>Pezizomycotina</taxon>
        <taxon>Lecanoromycetes</taxon>
        <taxon>OSLEUM clade</taxon>
        <taxon>Lecanoromycetidae</taxon>
        <taxon>Lecanorales</taxon>
        <taxon>Lecanorineae</taxon>
        <taxon>Stereocaulaceae</taxon>
        <taxon>Lepraria</taxon>
    </lineage>
</organism>
<reference evidence="2 3" key="1">
    <citation type="submission" date="2024-09" db="EMBL/GenBank/DDBJ databases">
        <title>Rethinking Asexuality: The Enigmatic Case of Functional Sexual Genes in Lepraria (Stereocaulaceae).</title>
        <authorList>
            <person name="Doellman M."/>
            <person name="Sun Y."/>
            <person name="Barcenas-Pena A."/>
            <person name="Lumbsch H.T."/>
            <person name="Grewe F."/>
        </authorList>
    </citation>
    <scope>NUCLEOTIDE SEQUENCE [LARGE SCALE GENOMIC DNA]</scope>
    <source>
        <strain evidence="2 3">Grewe 0041</strain>
    </source>
</reference>
<feature type="region of interest" description="Disordered" evidence="1">
    <location>
        <begin position="83"/>
        <end position="126"/>
    </location>
</feature>
<sequence length="203" mass="23506">MSDVLNMEIDGLESWNWGDEAIPLKIRRALNGKYRVYMNEEIMQALLLHFIEMKWAVHIKAVFTTFFHSGAWKQSTRRSVDASARRRRRDYGLETESGHGQNVGNEGSWGVRRPPGKTQESANVRNERRERYQSDYLLSQLPTALEVINDNYQDDDGNEKDNIKNPISIKQSILHLISTETLVNTRLHGSFTSWLSIHLSFRS</sequence>
<comment type="caution">
    <text evidence="2">The sequence shown here is derived from an EMBL/GenBank/DDBJ whole genome shotgun (WGS) entry which is preliminary data.</text>
</comment>
<protein>
    <submittedName>
        <fullName evidence="2">Uncharacterized protein</fullName>
    </submittedName>
</protein>
<keyword evidence="3" id="KW-1185">Reference proteome</keyword>
<dbReference type="PANTHER" id="PTHR37015:SF2">
    <property type="entry name" value="REVERSE TRANSCRIPTASE DOMAIN-CONTAINING PROTEIN"/>
    <property type="match status" value="1"/>
</dbReference>
<dbReference type="Proteomes" id="UP001590951">
    <property type="component" value="Unassembled WGS sequence"/>
</dbReference>
<accession>A0ABR4BBB6</accession>
<proteinExistence type="predicted"/>
<dbReference type="PANTHER" id="PTHR37015">
    <property type="entry name" value="REVERSE TRANSCRIPTASE DOMAIN-CONTAINING PROTEIN"/>
    <property type="match status" value="1"/>
</dbReference>
<evidence type="ECO:0000313" key="3">
    <source>
        <dbReference type="Proteomes" id="UP001590951"/>
    </source>
</evidence>
<evidence type="ECO:0000256" key="1">
    <source>
        <dbReference type="SAM" id="MobiDB-lite"/>
    </source>
</evidence>
<gene>
    <name evidence="2" type="ORF">ABVK25_004867</name>
</gene>
<dbReference type="EMBL" id="JBHFEH010000013">
    <property type="protein sequence ID" value="KAL2055045.1"/>
    <property type="molecule type" value="Genomic_DNA"/>
</dbReference>
<evidence type="ECO:0000313" key="2">
    <source>
        <dbReference type="EMBL" id="KAL2055045.1"/>
    </source>
</evidence>
<name>A0ABR4BBB6_9LECA</name>